<keyword evidence="10" id="KW-0460">Magnesium</keyword>
<evidence type="ECO:0000256" key="5">
    <source>
        <dbReference type="ARBA" id="ARBA00013101"/>
    </source>
</evidence>
<evidence type="ECO:0000256" key="10">
    <source>
        <dbReference type="ARBA" id="ARBA00022842"/>
    </source>
</evidence>
<evidence type="ECO:0000256" key="4">
    <source>
        <dbReference type="ARBA" id="ARBA00011738"/>
    </source>
</evidence>
<dbReference type="EMBL" id="JALJOQ010000059">
    <property type="protein sequence ID" value="KAK9803450.1"/>
    <property type="molecule type" value="Genomic_DNA"/>
</dbReference>
<comment type="cofactor">
    <cofactor evidence="14">
        <name>Mg(2+)</name>
        <dbReference type="ChEBI" id="CHEBI:18420"/>
    </cofactor>
    <cofactor evidence="14">
        <name>Mn(2+)</name>
        <dbReference type="ChEBI" id="CHEBI:29035"/>
    </cofactor>
    <text evidence="14">Binds 1 Mg(2+) or Mn(2+) ion per subunit.</text>
</comment>
<dbReference type="AlphaFoldDB" id="A0AAW1P4K3"/>
<dbReference type="GO" id="GO:0009098">
    <property type="term" value="P:L-leucine biosynthetic process"/>
    <property type="evidence" value="ECO:0007669"/>
    <property type="project" value="UniProtKB-KW"/>
</dbReference>
<comment type="similarity">
    <text evidence="3">Belongs to the isocitrate and isopropylmalate dehydrogenases family. LeuB type 1 subfamily.</text>
</comment>
<keyword evidence="8" id="KW-0028">Amino-acid biosynthesis</keyword>
<name>A0AAW1P4K3_9CHLO</name>
<comment type="caution">
    <text evidence="16">The sequence shown here is derived from an EMBL/GenBank/DDBJ whole genome shotgun (WGS) entry which is preliminary data.</text>
</comment>
<sequence length="368" mass="39503">MKASTHTIAVLAGDGIGPEISAVATQVLREAGDAEGVRFNFEDSLIGGAATDATGTPLPDSTLEACKRSDAVLLAAIGGYKWDTYPREQRPERGLLALRKGLNAFANLRPATVLPQLADASSLKKEVVEGTDIMIVRELVGGIYFGQPRGTDTDSSGHKRAFNTMVYSEPEIERIAHVAFQLAQKRQRRLCSVDKANVLDVSQLWRDVVTHIGKQYPDVELSHMYVDNAAMQLLRNPREFDTMVTSNLFGDILSDEASMLTGSLGMLPSASISNDMPGIFEPVHGSAPDIAGQDIANPMAMVLSAAMMCRYGLDLPKVAQRLEVAVEAALEGGYRTADLMSPGMKQVRCSELGAILAEACHKSAIAPS</sequence>
<evidence type="ECO:0000256" key="9">
    <source>
        <dbReference type="ARBA" id="ARBA00022723"/>
    </source>
</evidence>
<keyword evidence="13 14" id="KW-0100">Branched-chain amino acid biosynthesis</keyword>
<dbReference type="Pfam" id="PF00180">
    <property type="entry name" value="Iso_dh"/>
    <property type="match status" value="1"/>
</dbReference>
<reference evidence="16 17" key="1">
    <citation type="journal article" date="2024" name="Nat. Commun.">
        <title>Phylogenomics reveals the evolutionary origins of lichenization in chlorophyte algae.</title>
        <authorList>
            <person name="Puginier C."/>
            <person name="Libourel C."/>
            <person name="Otte J."/>
            <person name="Skaloud P."/>
            <person name="Haon M."/>
            <person name="Grisel S."/>
            <person name="Petersen M."/>
            <person name="Berrin J.G."/>
            <person name="Delaux P.M."/>
            <person name="Dal Grande F."/>
            <person name="Keller J."/>
        </authorList>
    </citation>
    <scope>NUCLEOTIDE SEQUENCE [LARGE SCALE GENOMIC DNA]</scope>
    <source>
        <strain evidence="16 17">SAG 2036</strain>
    </source>
</reference>
<dbReference type="InterPro" id="IPR004429">
    <property type="entry name" value="Isopropylmalate_DH"/>
</dbReference>
<accession>A0AAW1P4K3</accession>
<evidence type="ECO:0000256" key="12">
    <source>
        <dbReference type="ARBA" id="ARBA00023027"/>
    </source>
</evidence>
<keyword evidence="7" id="KW-0963">Cytoplasm</keyword>
<comment type="function">
    <text evidence="14">Catalyzes the oxidation of 3-carboxy-2-hydroxy-4-methylpentanoate (3-isopropylmalate) to 3-carboxy-4-methyl-2-oxopentanoate. The product decarboxylates to 4-methyl-2 oxopentanoate.</text>
</comment>
<evidence type="ECO:0000259" key="15">
    <source>
        <dbReference type="SMART" id="SM01329"/>
    </source>
</evidence>
<keyword evidence="6 14" id="KW-0432">Leucine biosynthesis</keyword>
<dbReference type="HAMAP" id="MF_01033">
    <property type="entry name" value="LeuB_type1"/>
    <property type="match status" value="1"/>
</dbReference>
<gene>
    <name evidence="16" type="ORF">WJX73_002509</name>
</gene>
<keyword evidence="9 14" id="KW-0479">Metal-binding</keyword>
<evidence type="ECO:0000256" key="13">
    <source>
        <dbReference type="ARBA" id="ARBA00023304"/>
    </source>
</evidence>
<dbReference type="GO" id="GO:0000287">
    <property type="term" value="F:magnesium ion binding"/>
    <property type="evidence" value="ECO:0007669"/>
    <property type="project" value="InterPro"/>
</dbReference>
<protein>
    <recommendedName>
        <fullName evidence="5 14">3-isopropylmalate dehydrogenase</fullName>
        <ecNumber evidence="5 14">1.1.1.85</ecNumber>
    </recommendedName>
</protein>
<evidence type="ECO:0000256" key="11">
    <source>
        <dbReference type="ARBA" id="ARBA00023002"/>
    </source>
</evidence>
<feature type="domain" description="Isopropylmalate dehydrogenase-like" evidence="15">
    <location>
        <begin position="7"/>
        <end position="356"/>
    </location>
</feature>
<comment type="catalytic activity">
    <reaction evidence="14">
        <text>(2R,3S)-3-isopropylmalate + NAD(+) = 4-methyl-2-oxopentanoate + CO2 + NADH</text>
        <dbReference type="Rhea" id="RHEA:32271"/>
        <dbReference type="ChEBI" id="CHEBI:16526"/>
        <dbReference type="ChEBI" id="CHEBI:17865"/>
        <dbReference type="ChEBI" id="CHEBI:35121"/>
        <dbReference type="ChEBI" id="CHEBI:57540"/>
        <dbReference type="ChEBI" id="CHEBI:57945"/>
        <dbReference type="EC" id="1.1.1.85"/>
    </reaction>
</comment>
<dbReference type="Gene3D" id="3.40.718.10">
    <property type="entry name" value="Isopropylmalate Dehydrogenase"/>
    <property type="match status" value="1"/>
</dbReference>
<dbReference type="SUPFAM" id="SSF53659">
    <property type="entry name" value="Isocitrate/Isopropylmalate dehydrogenase-like"/>
    <property type="match status" value="1"/>
</dbReference>
<dbReference type="InterPro" id="IPR024084">
    <property type="entry name" value="IsoPropMal-DH-like_dom"/>
</dbReference>
<comment type="subunit">
    <text evidence="4 14">Homodimer.</text>
</comment>
<dbReference type="NCBIfam" id="TIGR00169">
    <property type="entry name" value="leuB"/>
    <property type="match status" value="1"/>
</dbReference>
<evidence type="ECO:0000313" key="17">
    <source>
        <dbReference type="Proteomes" id="UP001465755"/>
    </source>
</evidence>
<comment type="subcellular location">
    <subcellularLocation>
        <location evidence="2">Cytoplasm</location>
    </subcellularLocation>
</comment>
<keyword evidence="12 14" id="KW-0520">NAD</keyword>
<dbReference type="GO" id="GO:0005829">
    <property type="term" value="C:cytosol"/>
    <property type="evidence" value="ECO:0007669"/>
    <property type="project" value="TreeGrafter"/>
</dbReference>
<dbReference type="PANTHER" id="PTHR42979">
    <property type="entry name" value="3-ISOPROPYLMALATE DEHYDROGENASE"/>
    <property type="match status" value="1"/>
</dbReference>
<comment type="pathway">
    <text evidence="14">Amino-acid biosynthesis; L-leucine biosynthesis; L-leucine from 3-methyl-2-oxobutanoate: step 3/4.</text>
</comment>
<dbReference type="GO" id="GO:0003862">
    <property type="term" value="F:3-isopropylmalate dehydrogenase activity"/>
    <property type="evidence" value="ECO:0007669"/>
    <property type="project" value="UniProtKB-EC"/>
</dbReference>
<keyword evidence="11" id="KW-0560">Oxidoreductase</keyword>
<dbReference type="SMART" id="SM01329">
    <property type="entry name" value="Iso_dh"/>
    <property type="match status" value="1"/>
</dbReference>
<evidence type="ECO:0000256" key="14">
    <source>
        <dbReference type="RuleBase" id="RU004445"/>
    </source>
</evidence>
<dbReference type="PROSITE" id="PS00470">
    <property type="entry name" value="IDH_IMDH"/>
    <property type="match status" value="1"/>
</dbReference>
<dbReference type="Proteomes" id="UP001465755">
    <property type="component" value="Unassembled WGS sequence"/>
</dbReference>
<proteinExistence type="inferred from homology"/>
<dbReference type="InterPro" id="IPR019818">
    <property type="entry name" value="IsoCit/isopropylmalate_DH_CS"/>
</dbReference>
<dbReference type="FunFam" id="3.40.718.10:FF:000028">
    <property type="entry name" value="3-isopropylmalate dehydrogenase"/>
    <property type="match status" value="1"/>
</dbReference>
<evidence type="ECO:0000256" key="7">
    <source>
        <dbReference type="ARBA" id="ARBA00022490"/>
    </source>
</evidence>
<dbReference type="PANTHER" id="PTHR42979:SF1">
    <property type="entry name" value="3-ISOPROPYLMALATE DEHYDROGENASE"/>
    <property type="match status" value="1"/>
</dbReference>
<comment type="cofactor">
    <cofactor evidence="1">
        <name>Mn(2+)</name>
        <dbReference type="ChEBI" id="CHEBI:29035"/>
    </cofactor>
</comment>
<dbReference type="GO" id="GO:0051287">
    <property type="term" value="F:NAD binding"/>
    <property type="evidence" value="ECO:0007669"/>
    <property type="project" value="InterPro"/>
</dbReference>
<organism evidence="16 17">
    <name type="scientific">Symbiochloris irregularis</name>
    <dbReference type="NCBI Taxonomy" id="706552"/>
    <lineage>
        <taxon>Eukaryota</taxon>
        <taxon>Viridiplantae</taxon>
        <taxon>Chlorophyta</taxon>
        <taxon>core chlorophytes</taxon>
        <taxon>Trebouxiophyceae</taxon>
        <taxon>Trebouxiales</taxon>
        <taxon>Trebouxiaceae</taxon>
        <taxon>Symbiochloris</taxon>
    </lineage>
</organism>
<evidence type="ECO:0000256" key="8">
    <source>
        <dbReference type="ARBA" id="ARBA00022605"/>
    </source>
</evidence>
<evidence type="ECO:0000256" key="3">
    <source>
        <dbReference type="ARBA" id="ARBA00008319"/>
    </source>
</evidence>
<dbReference type="EC" id="1.1.1.85" evidence="5 14"/>
<evidence type="ECO:0000256" key="6">
    <source>
        <dbReference type="ARBA" id="ARBA00022430"/>
    </source>
</evidence>
<keyword evidence="17" id="KW-1185">Reference proteome</keyword>
<evidence type="ECO:0000313" key="16">
    <source>
        <dbReference type="EMBL" id="KAK9803450.1"/>
    </source>
</evidence>
<evidence type="ECO:0000256" key="2">
    <source>
        <dbReference type="ARBA" id="ARBA00004496"/>
    </source>
</evidence>
<evidence type="ECO:0000256" key="1">
    <source>
        <dbReference type="ARBA" id="ARBA00001936"/>
    </source>
</evidence>